<evidence type="ECO:0000313" key="9">
    <source>
        <dbReference type="EMBL" id="NGN66337.1"/>
    </source>
</evidence>
<proteinExistence type="inferred from homology"/>
<sequence>MRLPSIRYACVAVVTASVLALPYPPPTAVAAPEPEGPEGQAQSLGAVLGRLQKLYADSESATDAYNTADEELKAQRKEVRSLDRRLTKARKNLTLSRRQAGLIAREQYQNAAFSPYVRLLLARDPQAALDQGQVLRRAAGNRAAAVERLAADTKRIGVLSGAGRKALDRQLTLAAKAKQRRTTVKQRLQDVEELLSSLSEEQLAALNEIQLADATEAQRELLDAGTLGDGANDDGKPPAPASRPGNRAVSYALDQRGKPYRAGSAGPKAYDASGLTQRAWRAAGRKLPRTAGGQWRELPHVSLKRLRPGDLVVYKPDAAHVALYLGDGRALESSPSGKKVRVVPVAARPLLGAVRPDGRK</sequence>
<evidence type="ECO:0000259" key="8">
    <source>
        <dbReference type="PROSITE" id="PS51935"/>
    </source>
</evidence>
<feature type="domain" description="NlpC/P60" evidence="8">
    <location>
        <begin position="242"/>
        <end position="360"/>
    </location>
</feature>
<evidence type="ECO:0000256" key="4">
    <source>
        <dbReference type="ARBA" id="ARBA00022807"/>
    </source>
</evidence>
<keyword evidence="3" id="KW-0378">Hydrolase</keyword>
<dbReference type="SUPFAM" id="SSF54001">
    <property type="entry name" value="Cysteine proteinases"/>
    <property type="match status" value="1"/>
</dbReference>
<evidence type="ECO:0000256" key="6">
    <source>
        <dbReference type="SAM" id="MobiDB-lite"/>
    </source>
</evidence>
<feature type="coiled-coil region" evidence="5">
    <location>
        <begin position="58"/>
        <end position="92"/>
    </location>
</feature>
<accession>A0A6G4U4X5</accession>
<evidence type="ECO:0000256" key="7">
    <source>
        <dbReference type="SAM" id="SignalP"/>
    </source>
</evidence>
<comment type="caution">
    <text evidence="9">The sequence shown here is derived from an EMBL/GenBank/DDBJ whole genome shotgun (WGS) entry which is preliminary data.</text>
</comment>
<reference evidence="9 10" key="1">
    <citation type="submission" date="2020-02" db="EMBL/GenBank/DDBJ databases">
        <title>Whole-genome analyses of novel actinobacteria.</title>
        <authorList>
            <person name="Sahin N."/>
        </authorList>
    </citation>
    <scope>NUCLEOTIDE SEQUENCE [LARGE SCALE GENOMIC DNA]</scope>
    <source>
        <strain evidence="9 10">A7024</strain>
    </source>
</reference>
<organism evidence="9 10">
    <name type="scientific">Streptomyces coryli</name>
    <dbReference type="NCBI Taxonomy" id="1128680"/>
    <lineage>
        <taxon>Bacteria</taxon>
        <taxon>Bacillati</taxon>
        <taxon>Actinomycetota</taxon>
        <taxon>Actinomycetes</taxon>
        <taxon>Kitasatosporales</taxon>
        <taxon>Streptomycetaceae</taxon>
        <taxon>Streptomyces</taxon>
    </lineage>
</organism>
<keyword evidence="7" id="KW-0732">Signal</keyword>
<name>A0A6G4U4X5_9ACTN</name>
<evidence type="ECO:0000256" key="2">
    <source>
        <dbReference type="ARBA" id="ARBA00022670"/>
    </source>
</evidence>
<feature type="coiled-coil region" evidence="5">
    <location>
        <begin position="174"/>
        <end position="208"/>
    </location>
</feature>
<evidence type="ECO:0000313" key="10">
    <source>
        <dbReference type="Proteomes" id="UP000481583"/>
    </source>
</evidence>
<dbReference type="PANTHER" id="PTHR47359">
    <property type="entry name" value="PEPTIDOGLYCAN DL-ENDOPEPTIDASE CWLO"/>
    <property type="match status" value="1"/>
</dbReference>
<evidence type="ECO:0000256" key="5">
    <source>
        <dbReference type="SAM" id="Coils"/>
    </source>
</evidence>
<dbReference type="InterPro" id="IPR000064">
    <property type="entry name" value="NLP_P60_dom"/>
</dbReference>
<keyword evidence="2" id="KW-0645">Protease</keyword>
<dbReference type="GO" id="GO:0008234">
    <property type="term" value="F:cysteine-type peptidase activity"/>
    <property type="evidence" value="ECO:0007669"/>
    <property type="project" value="UniProtKB-KW"/>
</dbReference>
<evidence type="ECO:0000256" key="3">
    <source>
        <dbReference type="ARBA" id="ARBA00022801"/>
    </source>
</evidence>
<feature type="signal peptide" evidence="7">
    <location>
        <begin position="1"/>
        <end position="30"/>
    </location>
</feature>
<keyword evidence="5" id="KW-0175">Coiled coil</keyword>
<gene>
    <name evidence="9" type="ORF">G5C51_20850</name>
</gene>
<protein>
    <submittedName>
        <fullName evidence="9">C40 family peptidase</fullName>
    </submittedName>
</protein>
<dbReference type="InterPro" id="IPR038765">
    <property type="entry name" value="Papain-like_cys_pep_sf"/>
</dbReference>
<feature type="region of interest" description="Disordered" evidence="6">
    <location>
        <begin position="225"/>
        <end position="246"/>
    </location>
</feature>
<dbReference type="PROSITE" id="PS51935">
    <property type="entry name" value="NLPC_P60"/>
    <property type="match status" value="1"/>
</dbReference>
<keyword evidence="4" id="KW-0788">Thiol protease</keyword>
<dbReference type="GO" id="GO:0006508">
    <property type="term" value="P:proteolysis"/>
    <property type="evidence" value="ECO:0007669"/>
    <property type="project" value="UniProtKB-KW"/>
</dbReference>
<feature type="chain" id="PRO_5026200966" evidence="7">
    <location>
        <begin position="31"/>
        <end position="360"/>
    </location>
</feature>
<comment type="similarity">
    <text evidence="1">Belongs to the peptidase C40 family.</text>
</comment>
<dbReference type="RefSeq" id="WP_165239625.1">
    <property type="nucleotide sequence ID" value="NZ_JAAKZV010000092.1"/>
</dbReference>
<dbReference type="Pfam" id="PF00877">
    <property type="entry name" value="NLPC_P60"/>
    <property type="match status" value="1"/>
</dbReference>
<dbReference type="InterPro" id="IPR051794">
    <property type="entry name" value="PG_Endopeptidase_C40"/>
</dbReference>
<dbReference type="AlphaFoldDB" id="A0A6G4U4X5"/>
<dbReference type="EMBL" id="JAAKZV010000092">
    <property type="protein sequence ID" value="NGN66337.1"/>
    <property type="molecule type" value="Genomic_DNA"/>
</dbReference>
<dbReference type="Proteomes" id="UP000481583">
    <property type="component" value="Unassembled WGS sequence"/>
</dbReference>
<keyword evidence="10" id="KW-1185">Reference proteome</keyword>
<evidence type="ECO:0000256" key="1">
    <source>
        <dbReference type="ARBA" id="ARBA00007074"/>
    </source>
</evidence>
<dbReference type="Gene3D" id="3.90.1720.10">
    <property type="entry name" value="endopeptidase domain like (from Nostoc punctiforme)"/>
    <property type="match status" value="1"/>
</dbReference>
<dbReference type="PANTHER" id="PTHR47359:SF3">
    <property type="entry name" value="NLP_P60 DOMAIN-CONTAINING PROTEIN-RELATED"/>
    <property type="match status" value="1"/>
</dbReference>